<feature type="transmembrane region" description="Helical" evidence="5">
    <location>
        <begin position="7"/>
        <end position="24"/>
    </location>
</feature>
<keyword evidence="7" id="KW-1185">Reference proteome</keyword>
<organism evidence="6 7">
    <name type="scientific">Eutypa lata (strain UCR-EL1)</name>
    <name type="common">Grapevine dieback disease fungus</name>
    <name type="synonym">Eutypa armeniacae</name>
    <dbReference type="NCBI Taxonomy" id="1287681"/>
    <lineage>
        <taxon>Eukaryota</taxon>
        <taxon>Fungi</taxon>
        <taxon>Dikarya</taxon>
        <taxon>Ascomycota</taxon>
        <taxon>Pezizomycotina</taxon>
        <taxon>Sordariomycetes</taxon>
        <taxon>Xylariomycetidae</taxon>
        <taxon>Xylariales</taxon>
        <taxon>Diatrypaceae</taxon>
        <taxon>Eutypa</taxon>
    </lineage>
</organism>
<reference evidence="7" key="1">
    <citation type="journal article" date="2013" name="Genome Announc.">
        <title>Draft genome sequence of the grapevine dieback fungus Eutypa lata UCR-EL1.</title>
        <authorList>
            <person name="Blanco-Ulate B."/>
            <person name="Rolshausen P.E."/>
            <person name="Cantu D."/>
        </authorList>
    </citation>
    <scope>NUCLEOTIDE SEQUENCE [LARGE SCALE GENOMIC DNA]</scope>
    <source>
        <strain evidence="7">UCR-EL1</strain>
    </source>
</reference>
<sequence>MVIYTCAMSAGVGIGVVFAGLITRSHSWRMIFWVFAAFIGTTTILVFFALPETQYQRQSAIEGEAPKVSSESDKSDKVSIGYAEESQYSTAQPISRKKRTLDDLKLYTGTYTSEKIVDMAFRPLFAIVLPAVLWATLVSSVTTGMIVVISANFSTAFSTIYGFDTWQSGLTFISTIIGSLIAIFLGGHFTDLVADKLTVRNGGIRTPEMRLPAIAISLVTGPLACILYGIGFANQLHWIVPTIGIGLVNFTTVQANNVALLYILDSYRPIAGEVIFLRQ</sequence>
<dbReference type="OMA" id="FFWLSMA"/>
<protein>
    <submittedName>
        <fullName evidence="6">Putative mfs transporter protein</fullName>
    </submittedName>
</protein>
<keyword evidence="4 5" id="KW-0472">Membrane</keyword>
<dbReference type="HOGENOM" id="CLU_008455_13_5_1"/>
<evidence type="ECO:0000256" key="1">
    <source>
        <dbReference type="ARBA" id="ARBA00004141"/>
    </source>
</evidence>
<evidence type="ECO:0000256" key="5">
    <source>
        <dbReference type="SAM" id="Phobius"/>
    </source>
</evidence>
<feature type="transmembrane region" description="Helical" evidence="5">
    <location>
        <begin position="238"/>
        <end position="264"/>
    </location>
</feature>
<dbReference type="eggNOG" id="KOG0255">
    <property type="taxonomic scope" value="Eukaryota"/>
</dbReference>
<dbReference type="PANTHER" id="PTHR23502">
    <property type="entry name" value="MAJOR FACILITATOR SUPERFAMILY"/>
    <property type="match status" value="1"/>
</dbReference>
<accession>M7T4Y8</accession>
<dbReference type="PANTHER" id="PTHR23502:SF34">
    <property type="entry name" value="PROTEIN HOL1"/>
    <property type="match status" value="1"/>
</dbReference>
<proteinExistence type="predicted"/>
<dbReference type="GO" id="GO:0022857">
    <property type="term" value="F:transmembrane transporter activity"/>
    <property type="evidence" value="ECO:0007669"/>
    <property type="project" value="InterPro"/>
</dbReference>
<dbReference type="EMBL" id="KB706975">
    <property type="protein sequence ID" value="EMR64891.1"/>
    <property type="molecule type" value="Genomic_DNA"/>
</dbReference>
<comment type="subcellular location">
    <subcellularLocation>
        <location evidence="1">Membrane</location>
        <topology evidence="1">Multi-pass membrane protein</topology>
    </subcellularLocation>
</comment>
<dbReference type="Gene3D" id="1.20.1250.20">
    <property type="entry name" value="MFS general substrate transporter like domains"/>
    <property type="match status" value="1"/>
</dbReference>
<dbReference type="SUPFAM" id="SSF103473">
    <property type="entry name" value="MFS general substrate transporter"/>
    <property type="match status" value="1"/>
</dbReference>
<evidence type="ECO:0000256" key="2">
    <source>
        <dbReference type="ARBA" id="ARBA00022692"/>
    </source>
</evidence>
<feature type="transmembrane region" description="Helical" evidence="5">
    <location>
        <begin position="124"/>
        <end position="149"/>
    </location>
</feature>
<evidence type="ECO:0000313" key="6">
    <source>
        <dbReference type="EMBL" id="EMR64891.1"/>
    </source>
</evidence>
<feature type="transmembrane region" description="Helical" evidence="5">
    <location>
        <begin position="30"/>
        <end position="50"/>
    </location>
</feature>
<evidence type="ECO:0000313" key="7">
    <source>
        <dbReference type="Proteomes" id="UP000012174"/>
    </source>
</evidence>
<dbReference type="KEGG" id="ela:UCREL1_8143"/>
<name>M7T4Y8_EUTLA</name>
<dbReference type="InterPro" id="IPR036259">
    <property type="entry name" value="MFS_trans_sf"/>
</dbReference>
<dbReference type="GO" id="GO:0005886">
    <property type="term" value="C:plasma membrane"/>
    <property type="evidence" value="ECO:0007669"/>
    <property type="project" value="TreeGrafter"/>
</dbReference>
<dbReference type="Proteomes" id="UP000012174">
    <property type="component" value="Unassembled WGS sequence"/>
</dbReference>
<feature type="transmembrane region" description="Helical" evidence="5">
    <location>
        <begin position="211"/>
        <end position="232"/>
    </location>
</feature>
<dbReference type="Pfam" id="PF07690">
    <property type="entry name" value="MFS_1"/>
    <property type="match status" value="1"/>
</dbReference>
<keyword evidence="2 5" id="KW-0812">Transmembrane</keyword>
<dbReference type="InterPro" id="IPR011701">
    <property type="entry name" value="MFS"/>
</dbReference>
<evidence type="ECO:0000256" key="3">
    <source>
        <dbReference type="ARBA" id="ARBA00022989"/>
    </source>
</evidence>
<keyword evidence="3 5" id="KW-1133">Transmembrane helix</keyword>
<dbReference type="OrthoDB" id="5215911at2759"/>
<dbReference type="AlphaFoldDB" id="M7T4Y8"/>
<feature type="transmembrane region" description="Helical" evidence="5">
    <location>
        <begin position="169"/>
        <end position="190"/>
    </location>
</feature>
<evidence type="ECO:0000256" key="4">
    <source>
        <dbReference type="ARBA" id="ARBA00023136"/>
    </source>
</evidence>
<gene>
    <name evidence="6" type="ORF">UCREL1_8143</name>
</gene>